<proteinExistence type="predicted"/>
<accession>A0A919FWZ6</accession>
<dbReference type="GeneID" id="95354188"/>
<reference evidence="3" key="1">
    <citation type="journal article" date="2014" name="Int. J. Syst. Evol. Microbiol.">
        <title>Complete genome sequence of Corynebacterium casei LMG S-19264T (=DSM 44701T), isolated from a smear-ripened cheese.</title>
        <authorList>
            <consortium name="US DOE Joint Genome Institute (JGI-PGF)"/>
            <person name="Walter F."/>
            <person name="Albersmeier A."/>
            <person name="Kalinowski J."/>
            <person name="Ruckert C."/>
        </authorList>
    </citation>
    <scope>NUCLEOTIDE SEQUENCE</scope>
    <source>
        <strain evidence="3">JCM 4646</strain>
    </source>
</reference>
<evidence type="ECO:0000313" key="4">
    <source>
        <dbReference type="Proteomes" id="UP000617734"/>
    </source>
</evidence>
<feature type="compositionally biased region" description="Low complexity" evidence="1">
    <location>
        <begin position="119"/>
        <end position="131"/>
    </location>
</feature>
<dbReference type="Proteomes" id="UP000617734">
    <property type="component" value="Unassembled WGS sequence"/>
</dbReference>
<dbReference type="AlphaFoldDB" id="A0A919FWZ6"/>
<comment type="caution">
    <text evidence="3">The sequence shown here is derived from an EMBL/GenBank/DDBJ whole genome shotgun (WGS) entry which is preliminary data.</text>
</comment>
<organism evidence="3 4">
    <name type="scientific">Kitasatospora indigofera</name>
    <dbReference type="NCBI Taxonomy" id="67307"/>
    <lineage>
        <taxon>Bacteria</taxon>
        <taxon>Bacillati</taxon>
        <taxon>Actinomycetota</taxon>
        <taxon>Actinomycetes</taxon>
        <taxon>Kitasatosporales</taxon>
        <taxon>Streptomycetaceae</taxon>
        <taxon>Kitasatospora</taxon>
    </lineage>
</organism>
<sequence length="141" mass="13921">MTAQYRALAWAGAILGALTAVGLVVYAMVGDLETADRVASVLGAVVGLAALVVSLFSLRTPAAPATGAPRVRIDRTVNADGNIRGRVRTGDEGPAAAAPAQAAPAQDPGVTVTRSVVAGGDITGTVITGDTRPGNPPGPTP</sequence>
<evidence type="ECO:0000256" key="2">
    <source>
        <dbReference type="SAM" id="Phobius"/>
    </source>
</evidence>
<keyword evidence="2" id="KW-1133">Transmembrane helix</keyword>
<feature type="transmembrane region" description="Helical" evidence="2">
    <location>
        <begin position="41"/>
        <end position="58"/>
    </location>
</feature>
<keyword evidence="4" id="KW-1185">Reference proteome</keyword>
<dbReference type="RefSeq" id="WP_190212033.1">
    <property type="nucleotide sequence ID" value="NZ_BNBO01000020.1"/>
</dbReference>
<reference evidence="3" key="2">
    <citation type="submission" date="2020-09" db="EMBL/GenBank/DDBJ databases">
        <authorList>
            <person name="Sun Q."/>
            <person name="Ohkuma M."/>
        </authorList>
    </citation>
    <scope>NUCLEOTIDE SEQUENCE</scope>
    <source>
        <strain evidence="3">JCM 4646</strain>
    </source>
</reference>
<feature type="transmembrane region" description="Helical" evidence="2">
    <location>
        <begin position="7"/>
        <end position="29"/>
    </location>
</feature>
<evidence type="ECO:0000256" key="1">
    <source>
        <dbReference type="SAM" id="MobiDB-lite"/>
    </source>
</evidence>
<gene>
    <name evidence="3" type="ORF">GCM10018781_37810</name>
</gene>
<name>A0A919FWZ6_9ACTN</name>
<protein>
    <submittedName>
        <fullName evidence="3">Uncharacterized protein</fullName>
    </submittedName>
</protein>
<feature type="compositionally biased region" description="Low complexity" evidence="1">
    <location>
        <begin position="94"/>
        <end position="106"/>
    </location>
</feature>
<dbReference type="EMBL" id="BNBO01000020">
    <property type="protein sequence ID" value="GHH73444.1"/>
    <property type="molecule type" value="Genomic_DNA"/>
</dbReference>
<keyword evidence="2" id="KW-0472">Membrane</keyword>
<feature type="region of interest" description="Disordered" evidence="1">
    <location>
        <begin position="83"/>
        <end position="141"/>
    </location>
</feature>
<keyword evidence="2" id="KW-0812">Transmembrane</keyword>
<evidence type="ECO:0000313" key="3">
    <source>
        <dbReference type="EMBL" id="GHH73444.1"/>
    </source>
</evidence>